<sequence length="101" mass="10760">MTIGRCGVPVILGTTIITMLEALENMTTDGITVMSTKNAITMAIALAVQALEEPRVIMAAPIIVTMTRHTPTETDATAMKAPITTNATLPKVRLLELVLLN</sequence>
<keyword evidence="3" id="KW-1185">Reference proteome</keyword>
<feature type="chain" id="PRO_5005199362" evidence="1">
    <location>
        <begin position="23"/>
        <end position="101"/>
    </location>
</feature>
<accession>A0A0H1B4W7</accession>
<feature type="signal peptide" evidence="1">
    <location>
        <begin position="1"/>
        <end position="22"/>
    </location>
</feature>
<dbReference type="AlphaFoldDB" id="A0A0H1B4W7"/>
<dbReference type="EMBL" id="LDEV01003300">
    <property type="protein sequence ID" value="KLJ06052.1"/>
    <property type="molecule type" value="Genomic_DNA"/>
</dbReference>
<protein>
    <submittedName>
        <fullName evidence="2">Uncharacterized protein</fullName>
    </submittedName>
</protein>
<keyword evidence="1" id="KW-0732">Signal</keyword>
<name>A0A0H1B4W7_9EURO</name>
<evidence type="ECO:0000313" key="2">
    <source>
        <dbReference type="EMBL" id="KLJ06052.1"/>
    </source>
</evidence>
<organism evidence="2 3">
    <name type="scientific">Blastomyces silverae</name>
    <dbReference type="NCBI Taxonomy" id="2060906"/>
    <lineage>
        <taxon>Eukaryota</taxon>
        <taxon>Fungi</taxon>
        <taxon>Dikarya</taxon>
        <taxon>Ascomycota</taxon>
        <taxon>Pezizomycotina</taxon>
        <taxon>Eurotiomycetes</taxon>
        <taxon>Eurotiomycetidae</taxon>
        <taxon>Onygenales</taxon>
        <taxon>Ajellomycetaceae</taxon>
        <taxon>Blastomyces</taxon>
    </lineage>
</organism>
<comment type="caution">
    <text evidence="2">The sequence shown here is derived from an EMBL/GenBank/DDBJ whole genome shotgun (WGS) entry which is preliminary data.</text>
</comment>
<proteinExistence type="predicted"/>
<dbReference type="Proteomes" id="UP000053573">
    <property type="component" value="Unassembled WGS sequence"/>
</dbReference>
<reference evidence="3" key="1">
    <citation type="journal article" date="2015" name="PLoS Genet.">
        <title>The dynamic genome and transcriptome of the human fungal pathogen Blastomyces and close relative Emmonsia.</title>
        <authorList>
            <person name="Munoz J.F."/>
            <person name="Gauthier G.M."/>
            <person name="Desjardins C.A."/>
            <person name="Gallo J.E."/>
            <person name="Holder J."/>
            <person name="Sullivan T.D."/>
            <person name="Marty A.J."/>
            <person name="Carmen J.C."/>
            <person name="Chen Z."/>
            <person name="Ding L."/>
            <person name="Gujja S."/>
            <person name="Magrini V."/>
            <person name="Misas E."/>
            <person name="Mitreva M."/>
            <person name="Priest M."/>
            <person name="Saif S."/>
            <person name="Whiston E.A."/>
            <person name="Young S."/>
            <person name="Zeng Q."/>
            <person name="Goldman W.E."/>
            <person name="Mardis E.R."/>
            <person name="Taylor J.W."/>
            <person name="McEwen J.G."/>
            <person name="Clay O.K."/>
            <person name="Klein B.S."/>
            <person name="Cuomo C.A."/>
        </authorList>
    </citation>
    <scope>NUCLEOTIDE SEQUENCE [LARGE SCALE GENOMIC DNA]</scope>
    <source>
        <strain evidence="3">UAMH 139</strain>
    </source>
</reference>
<evidence type="ECO:0000256" key="1">
    <source>
        <dbReference type="SAM" id="SignalP"/>
    </source>
</evidence>
<evidence type="ECO:0000313" key="3">
    <source>
        <dbReference type="Proteomes" id="UP000053573"/>
    </source>
</evidence>
<gene>
    <name evidence="2" type="ORF">EMPG_10496</name>
</gene>